<reference evidence="2 3" key="1">
    <citation type="journal article" date="2007" name="Nature">
        <title>Evolution of genes and genomes on the Drosophila phylogeny.</title>
        <authorList>
            <consortium name="Drosophila 12 Genomes Consortium"/>
            <person name="Clark A.G."/>
            <person name="Eisen M.B."/>
            <person name="Smith D.R."/>
            <person name="Bergman C.M."/>
            <person name="Oliver B."/>
            <person name="Markow T.A."/>
            <person name="Kaufman T.C."/>
            <person name="Kellis M."/>
            <person name="Gelbart W."/>
            <person name="Iyer V.N."/>
            <person name="Pollard D.A."/>
            <person name="Sackton T.B."/>
            <person name="Larracuente A.M."/>
            <person name="Singh N.D."/>
            <person name="Abad J.P."/>
            <person name="Abt D.N."/>
            <person name="Adryan B."/>
            <person name="Aguade M."/>
            <person name="Akashi H."/>
            <person name="Anderson W.W."/>
            <person name="Aquadro C.F."/>
            <person name="Ardell D.H."/>
            <person name="Arguello R."/>
            <person name="Artieri C.G."/>
            <person name="Barbash D.A."/>
            <person name="Barker D."/>
            <person name="Barsanti P."/>
            <person name="Batterham P."/>
            <person name="Batzoglou S."/>
            <person name="Begun D."/>
            <person name="Bhutkar A."/>
            <person name="Blanco E."/>
            <person name="Bosak S.A."/>
            <person name="Bradley R.K."/>
            <person name="Brand A.D."/>
            <person name="Brent M.R."/>
            <person name="Brooks A.N."/>
            <person name="Brown R.H."/>
            <person name="Butlin R.K."/>
            <person name="Caggese C."/>
            <person name="Calvi B.R."/>
            <person name="Bernardo de Carvalho A."/>
            <person name="Caspi A."/>
            <person name="Castrezana S."/>
            <person name="Celniker S.E."/>
            <person name="Chang J.L."/>
            <person name="Chapple C."/>
            <person name="Chatterji S."/>
            <person name="Chinwalla A."/>
            <person name="Civetta A."/>
            <person name="Clifton S.W."/>
            <person name="Comeron J.M."/>
            <person name="Costello J.C."/>
            <person name="Coyne J.A."/>
            <person name="Daub J."/>
            <person name="David R.G."/>
            <person name="Delcher A.L."/>
            <person name="Delehaunty K."/>
            <person name="Do C.B."/>
            <person name="Ebling H."/>
            <person name="Edwards K."/>
            <person name="Eickbush T."/>
            <person name="Evans J.D."/>
            <person name="Filipski A."/>
            <person name="Findeiss S."/>
            <person name="Freyhult E."/>
            <person name="Fulton L."/>
            <person name="Fulton R."/>
            <person name="Garcia A.C."/>
            <person name="Gardiner A."/>
            <person name="Garfield D.A."/>
            <person name="Garvin B.E."/>
            <person name="Gibson G."/>
            <person name="Gilbert D."/>
            <person name="Gnerre S."/>
            <person name="Godfrey J."/>
            <person name="Good R."/>
            <person name="Gotea V."/>
            <person name="Gravely B."/>
            <person name="Greenberg A.J."/>
            <person name="Griffiths-Jones S."/>
            <person name="Gross S."/>
            <person name="Guigo R."/>
            <person name="Gustafson E.A."/>
            <person name="Haerty W."/>
            <person name="Hahn M.W."/>
            <person name="Halligan D.L."/>
            <person name="Halpern A.L."/>
            <person name="Halter G.M."/>
            <person name="Han M.V."/>
            <person name="Heger A."/>
            <person name="Hillier L."/>
            <person name="Hinrichs A.S."/>
            <person name="Holmes I."/>
            <person name="Hoskins R.A."/>
            <person name="Hubisz M.J."/>
            <person name="Hultmark D."/>
            <person name="Huntley M.A."/>
            <person name="Jaffe D.B."/>
            <person name="Jagadeeshan S."/>
            <person name="Jeck W.R."/>
            <person name="Johnson J."/>
            <person name="Jones C.D."/>
            <person name="Jordan W.C."/>
            <person name="Karpen G.H."/>
            <person name="Kataoka E."/>
            <person name="Keightley P.D."/>
            <person name="Kheradpour P."/>
            <person name="Kirkness E.F."/>
            <person name="Koerich L.B."/>
            <person name="Kristiansen K."/>
            <person name="Kudrna D."/>
            <person name="Kulathinal R.J."/>
            <person name="Kumar S."/>
            <person name="Kwok R."/>
            <person name="Lander E."/>
            <person name="Langley C.H."/>
            <person name="Lapoint R."/>
            <person name="Lazzaro B.P."/>
            <person name="Lee S.J."/>
            <person name="Levesque L."/>
            <person name="Li R."/>
            <person name="Lin C.F."/>
            <person name="Lin M.F."/>
            <person name="Lindblad-Toh K."/>
            <person name="Llopart A."/>
            <person name="Long M."/>
            <person name="Low L."/>
            <person name="Lozovsky E."/>
            <person name="Lu J."/>
            <person name="Luo M."/>
            <person name="Machado C.A."/>
            <person name="Makalowski W."/>
            <person name="Marzo M."/>
            <person name="Matsuda M."/>
            <person name="Matzkin L."/>
            <person name="McAllister B."/>
            <person name="McBride C.S."/>
            <person name="McKernan B."/>
            <person name="McKernan K."/>
            <person name="Mendez-Lago M."/>
            <person name="Minx P."/>
            <person name="Mollenhauer M.U."/>
            <person name="Montooth K."/>
            <person name="Mount S.M."/>
            <person name="Mu X."/>
            <person name="Myers E."/>
            <person name="Negre B."/>
            <person name="Newfeld S."/>
            <person name="Nielsen R."/>
            <person name="Noor M.A."/>
            <person name="O'Grady P."/>
            <person name="Pachter L."/>
            <person name="Papaceit M."/>
            <person name="Parisi M.J."/>
            <person name="Parisi M."/>
            <person name="Parts L."/>
            <person name="Pedersen J.S."/>
            <person name="Pesole G."/>
            <person name="Phillippy A.M."/>
            <person name="Ponting C.P."/>
            <person name="Pop M."/>
            <person name="Porcelli D."/>
            <person name="Powell J.R."/>
            <person name="Prohaska S."/>
            <person name="Pruitt K."/>
            <person name="Puig M."/>
            <person name="Quesneville H."/>
            <person name="Ram K.R."/>
            <person name="Rand D."/>
            <person name="Rasmussen M.D."/>
            <person name="Reed L.K."/>
            <person name="Reenan R."/>
            <person name="Reily A."/>
            <person name="Remington K.A."/>
            <person name="Rieger T.T."/>
            <person name="Ritchie M.G."/>
            <person name="Robin C."/>
            <person name="Rogers Y.H."/>
            <person name="Rohde C."/>
            <person name="Rozas J."/>
            <person name="Rubenfield M.J."/>
            <person name="Ruiz A."/>
            <person name="Russo S."/>
            <person name="Salzberg S.L."/>
            <person name="Sanchez-Gracia A."/>
            <person name="Saranga D.J."/>
            <person name="Sato H."/>
            <person name="Schaeffer S.W."/>
            <person name="Schatz M.C."/>
            <person name="Schlenke T."/>
            <person name="Schwartz R."/>
            <person name="Segarra C."/>
            <person name="Singh R.S."/>
            <person name="Sirot L."/>
            <person name="Sirota M."/>
            <person name="Sisneros N.B."/>
            <person name="Smith C.D."/>
            <person name="Smith T.F."/>
            <person name="Spieth J."/>
            <person name="Stage D.E."/>
            <person name="Stark A."/>
            <person name="Stephan W."/>
            <person name="Strausberg R.L."/>
            <person name="Strempel S."/>
            <person name="Sturgill D."/>
            <person name="Sutton G."/>
            <person name="Sutton G.G."/>
            <person name="Tao W."/>
            <person name="Teichmann S."/>
            <person name="Tobari Y.N."/>
            <person name="Tomimura Y."/>
            <person name="Tsolas J.M."/>
            <person name="Valente V.L."/>
            <person name="Venter E."/>
            <person name="Venter J.C."/>
            <person name="Vicario S."/>
            <person name="Vieira F.G."/>
            <person name="Vilella A.J."/>
            <person name="Villasante A."/>
            <person name="Walenz B."/>
            <person name="Wang J."/>
            <person name="Wasserman M."/>
            <person name="Watts T."/>
            <person name="Wilson D."/>
            <person name="Wilson R.K."/>
            <person name="Wing R.A."/>
            <person name="Wolfner M.F."/>
            <person name="Wong A."/>
            <person name="Wong G.K."/>
            <person name="Wu C.I."/>
            <person name="Wu G."/>
            <person name="Yamamoto D."/>
            <person name="Yang H.P."/>
            <person name="Yang S.P."/>
            <person name="Yorke J.A."/>
            <person name="Yoshida K."/>
            <person name="Zdobnov E."/>
            <person name="Zhang P."/>
            <person name="Zhang Y."/>
            <person name="Zimin A.V."/>
            <person name="Baldwin J."/>
            <person name="Abdouelleil A."/>
            <person name="Abdulkadir J."/>
            <person name="Abebe A."/>
            <person name="Abera B."/>
            <person name="Abreu J."/>
            <person name="Acer S.C."/>
            <person name="Aftuck L."/>
            <person name="Alexander A."/>
            <person name="An P."/>
            <person name="Anderson E."/>
            <person name="Anderson S."/>
            <person name="Arachi H."/>
            <person name="Azer M."/>
            <person name="Bachantsang P."/>
            <person name="Barry A."/>
            <person name="Bayul T."/>
            <person name="Berlin A."/>
            <person name="Bessette D."/>
            <person name="Bloom T."/>
            <person name="Blye J."/>
            <person name="Boguslavskiy L."/>
            <person name="Bonnet C."/>
            <person name="Boukhgalter B."/>
            <person name="Bourzgui I."/>
            <person name="Brown A."/>
            <person name="Cahill P."/>
            <person name="Channer S."/>
            <person name="Cheshatsang Y."/>
            <person name="Chuda L."/>
            <person name="Citroen M."/>
            <person name="Collymore A."/>
            <person name="Cooke P."/>
            <person name="Costello M."/>
            <person name="D'Aco K."/>
            <person name="Daza R."/>
            <person name="De Haan G."/>
            <person name="DeGray S."/>
            <person name="DeMaso C."/>
            <person name="Dhargay N."/>
            <person name="Dooley K."/>
            <person name="Dooley E."/>
            <person name="Doricent M."/>
            <person name="Dorje P."/>
            <person name="Dorjee K."/>
            <person name="Dupes A."/>
            <person name="Elong R."/>
            <person name="Falk J."/>
            <person name="Farina A."/>
            <person name="Faro S."/>
            <person name="Ferguson D."/>
            <person name="Fisher S."/>
            <person name="Foley C.D."/>
            <person name="Franke A."/>
            <person name="Friedrich D."/>
            <person name="Gadbois L."/>
            <person name="Gearin G."/>
            <person name="Gearin C.R."/>
            <person name="Giannoukos G."/>
            <person name="Goode T."/>
            <person name="Graham J."/>
            <person name="Grandbois E."/>
            <person name="Grewal S."/>
            <person name="Gyaltsen K."/>
            <person name="Hafez N."/>
            <person name="Hagos B."/>
            <person name="Hall J."/>
            <person name="Henson C."/>
            <person name="Hollinger A."/>
            <person name="Honan T."/>
            <person name="Huard M.D."/>
            <person name="Hughes L."/>
            <person name="Hurhula B."/>
            <person name="Husby M.E."/>
            <person name="Kamat A."/>
            <person name="Kanga B."/>
            <person name="Kashin S."/>
            <person name="Khazanovich D."/>
            <person name="Kisner P."/>
            <person name="Lance K."/>
            <person name="Lara M."/>
            <person name="Lee W."/>
            <person name="Lennon N."/>
            <person name="Letendre F."/>
            <person name="LeVine R."/>
            <person name="Lipovsky A."/>
            <person name="Liu X."/>
            <person name="Liu J."/>
            <person name="Liu S."/>
            <person name="Lokyitsang T."/>
            <person name="Lokyitsang Y."/>
            <person name="Lubonja R."/>
            <person name="Lui A."/>
            <person name="MacDonald P."/>
            <person name="Magnisalis V."/>
            <person name="Maru K."/>
            <person name="Matthews C."/>
            <person name="McCusker W."/>
            <person name="McDonough S."/>
            <person name="Mehta T."/>
            <person name="Meldrim J."/>
            <person name="Meneus L."/>
            <person name="Mihai O."/>
            <person name="Mihalev A."/>
            <person name="Mihova T."/>
            <person name="Mittelman R."/>
            <person name="Mlenga V."/>
            <person name="Montmayeur A."/>
            <person name="Mulrain L."/>
            <person name="Navidi A."/>
            <person name="Naylor J."/>
            <person name="Negash T."/>
            <person name="Nguyen T."/>
            <person name="Nguyen N."/>
            <person name="Nicol R."/>
            <person name="Norbu C."/>
            <person name="Norbu N."/>
            <person name="Novod N."/>
            <person name="O'Neill B."/>
            <person name="Osman S."/>
            <person name="Markiewicz E."/>
            <person name="Oyono O.L."/>
            <person name="Patti C."/>
            <person name="Phunkhang P."/>
            <person name="Pierre F."/>
            <person name="Priest M."/>
            <person name="Raghuraman S."/>
            <person name="Rege F."/>
            <person name="Reyes R."/>
            <person name="Rise C."/>
            <person name="Rogov P."/>
            <person name="Ross K."/>
            <person name="Ryan E."/>
            <person name="Settipalli S."/>
            <person name="Shea T."/>
            <person name="Sherpa N."/>
            <person name="Shi L."/>
            <person name="Shih D."/>
            <person name="Sparrow T."/>
            <person name="Spaulding J."/>
            <person name="Stalker J."/>
            <person name="Stange-Thomann N."/>
            <person name="Stavropoulos S."/>
            <person name="Stone C."/>
            <person name="Strader C."/>
            <person name="Tesfaye S."/>
            <person name="Thomson T."/>
            <person name="Thoulutsang Y."/>
            <person name="Thoulutsang D."/>
            <person name="Topham K."/>
            <person name="Topping I."/>
            <person name="Tsamla T."/>
            <person name="Vassiliev H."/>
            <person name="Vo A."/>
            <person name="Wangchuk T."/>
            <person name="Wangdi T."/>
            <person name="Weiand M."/>
            <person name="Wilkinson J."/>
            <person name="Wilson A."/>
            <person name="Yadav S."/>
            <person name="Young G."/>
            <person name="Yu Q."/>
            <person name="Zembek L."/>
            <person name="Zhong D."/>
            <person name="Zimmer A."/>
            <person name="Zwirko Z."/>
            <person name="Jaffe D.B."/>
            <person name="Alvarez P."/>
            <person name="Brockman W."/>
            <person name="Butler J."/>
            <person name="Chin C."/>
            <person name="Gnerre S."/>
            <person name="Grabherr M."/>
            <person name="Kleber M."/>
            <person name="Mauceli E."/>
            <person name="MacCallum I."/>
        </authorList>
    </citation>
    <scope>NUCLEOTIDE SEQUENCE [LARGE SCALE GENOMIC DNA]</scope>
    <source>
        <strain evidence="3">MSH-3 / Tucson 14011-0111.49</strain>
    </source>
</reference>
<keyword evidence="3" id="KW-1185">Reference proteome</keyword>
<gene>
    <name evidence="2" type="primary">Dper\GL14608</name>
    <name evidence="2" type="ORF">Dper_GL14608</name>
</gene>
<dbReference type="HOGENOM" id="CLU_1316646_0_0_1"/>
<sequence length="209" mass="23425">MAPRLREARRGGYCLEDHHAGFRMGYAPYRLRLGLDNASPSPSTDNVQHPRSRVKTSPLVLFKDLQFDRLRQVLETTGFEIAFSANTKVSAKKVFLRVFHQPSIMENGPSRPLQVDQIPPRTEPLKLHNSREIVKQGLYQLRKVDTVQDLSRAGIDPAIPADQPSGSSMYKDADDVGEVASSSSFASATEFKDLDDDVSKDEFLDCENF</sequence>
<evidence type="ECO:0000256" key="1">
    <source>
        <dbReference type="SAM" id="MobiDB-lite"/>
    </source>
</evidence>
<name>B4GVS6_DROPE</name>
<dbReference type="EMBL" id="CH479193">
    <property type="protein sequence ID" value="EDW26771.1"/>
    <property type="molecule type" value="Genomic_DNA"/>
</dbReference>
<evidence type="ECO:0000313" key="3">
    <source>
        <dbReference type="Proteomes" id="UP000008744"/>
    </source>
</evidence>
<proteinExistence type="predicted"/>
<accession>B4GVS6</accession>
<protein>
    <submittedName>
        <fullName evidence="2">GL14608</fullName>
    </submittedName>
</protein>
<dbReference type="AlphaFoldDB" id="B4GVS6"/>
<evidence type="ECO:0000313" key="2">
    <source>
        <dbReference type="EMBL" id="EDW26771.1"/>
    </source>
</evidence>
<organism evidence="3">
    <name type="scientific">Drosophila persimilis</name>
    <name type="common">Fruit fly</name>
    <dbReference type="NCBI Taxonomy" id="7234"/>
    <lineage>
        <taxon>Eukaryota</taxon>
        <taxon>Metazoa</taxon>
        <taxon>Ecdysozoa</taxon>
        <taxon>Arthropoda</taxon>
        <taxon>Hexapoda</taxon>
        <taxon>Insecta</taxon>
        <taxon>Pterygota</taxon>
        <taxon>Neoptera</taxon>
        <taxon>Endopterygota</taxon>
        <taxon>Diptera</taxon>
        <taxon>Brachycera</taxon>
        <taxon>Muscomorpha</taxon>
        <taxon>Ephydroidea</taxon>
        <taxon>Drosophilidae</taxon>
        <taxon>Drosophila</taxon>
        <taxon>Sophophora</taxon>
    </lineage>
</organism>
<dbReference type="Proteomes" id="UP000008744">
    <property type="component" value="Unassembled WGS sequence"/>
</dbReference>
<feature type="region of interest" description="Disordered" evidence="1">
    <location>
        <begin position="155"/>
        <end position="175"/>
    </location>
</feature>